<gene>
    <name evidence="1" type="ORF">BKA24_002724</name>
</gene>
<dbReference type="EMBL" id="JACHMD010000001">
    <property type="protein sequence ID" value="MBB4668015.1"/>
    <property type="molecule type" value="Genomic_DNA"/>
</dbReference>
<dbReference type="RefSeq" id="WP_184219356.1">
    <property type="nucleotide sequence ID" value="NZ_JACHMD010000001.1"/>
</dbReference>
<accession>A0A7W7FK31</accession>
<dbReference type="AlphaFoldDB" id="A0A7W7FK31"/>
<sequence>MGTNRRYAGAVDAKANERILQTVARDQQLQSLTPVELRLDEVPLTVDPRPRRQVKAWVRFGETPVRVDAVAARWTPDAVGIVFRVDDVEHRCWVWVGAVDEVKRTS</sequence>
<protein>
    <submittedName>
        <fullName evidence="1">Uncharacterized protein</fullName>
    </submittedName>
</protein>
<keyword evidence="2" id="KW-1185">Reference proteome</keyword>
<proteinExistence type="predicted"/>
<name>A0A7W7FK31_9MICO</name>
<evidence type="ECO:0000313" key="2">
    <source>
        <dbReference type="Proteomes" id="UP000573729"/>
    </source>
</evidence>
<evidence type="ECO:0000313" key="1">
    <source>
        <dbReference type="EMBL" id="MBB4668015.1"/>
    </source>
</evidence>
<comment type="caution">
    <text evidence="1">The sequence shown here is derived from an EMBL/GenBank/DDBJ whole genome shotgun (WGS) entry which is preliminary data.</text>
</comment>
<dbReference type="Proteomes" id="UP000573729">
    <property type="component" value="Unassembled WGS sequence"/>
</dbReference>
<reference evidence="1 2" key="1">
    <citation type="submission" date="2020-08" db="EMBL/GenBank/DDBJ databases">
        <title>Sequencing the genomes of 1000 actinobacteria strains.</title>
        <authorList>
            <person name="Klenk H.-P."/>
        </authorList>
    </citation>
    <scope>NUCLEOTIDE SEQUENCE [LARGE SCALE GENOMIC DNA]</scope>
    <source>
        <strain evidence="1 2">DSM 24947</strain>
    </source>
</reference>
<organism evidence="1 2">
    <name type="scientific">Microbacterium marinum</name>
    <dbReference type="NCBI Taxonomy" id="421115"/>
    <lineage>
        <taxon>Bacteria</taxon>
        <taxon>Bacillati</taxon>
        <taxon>Actinomycetota</taxon>
        <taxon>Actinomycetes</taxon>
        <taxon>Micrococcales</taxon>
        <taxon>Microbacteriaceae</taxon>
        <taxon>Microbacterium</taxon>
    </lineage>
</organism>